<dbReference type="Proteomes" id="UP000245391">
    <property type="component" value="Unassembled WGS sequence"/>
</dbReference>
<evidence type="ECO:0000313" key="2">
    <source>
        <dbReference type="EMBL" id="PWS33346.1"/>
    </source>
</evidence>
<gene>
    <name evidence="2" type="ORF">DF947_01595</name>
</gene>
<dbReference type="AlphaFoldDB" id="A0A317F718"/>
<dbReference type="InterPro" id="IPR025375">
    <property type="entry name" value="DUF4365"/>
</dbReference>
<protein>
    <recommendedName>
        <fullName evidence="1">DUF4365 domain-containing protein</fullName>
    </recommendedName>
</protein>
<evidence type="ECO:0000259" key="1">
    <source>
        <dbReference type="Pfam" id="PF14280"/>
    </source>
</evidence>
<sequence length="186" mass="21801">MDENKVKEKISEAFFSLLMAKNRFKIYKSDSGDDGIDLRIGDLIKYTRDNHANSYIDGQHILDIQLKCTTEKQIKRLTDGNFSYQLKVKNYEDLIIKRDAGGAIKMILVLFILPDDESEWMKILDDEIRLSKHAYWFYPGPEYDLDRTARVQNKHSSTKIEFQKSNQLILDFKTLFNTFYAISNPN</sequence>
<dbReference type="Pfam" id="PF14280">
    <property type="entry name" value="DUF4365"/>
    <property type="match status" value="1"/>
</dbReference>
<feature type="domain" description="DUF4365" evidence="1">
    <location>
        <begin position="8"/>
        <end position="168"/>
    </location>
</feature>
<dbReference type="RefSeq" id="WP_109927933.1">
    <property type="nucleotide sequence ID" value="NZ_QGNY01000001.1"/>
</dbReference>
<reference evidence="3" key="1">
    <citation type="submission" date="2018-05" db="EMBL/GenBank/DDBJ databases">
        <title>Pedobacter paludis sp. nov., isolated from wetland soil.</title>
        <authorList>
            <person name="Zhang Y."/>
        </authorList>
    </citation>
    <scope>NUCLEOTIDE SEQUENCE [LARGE SCALE GENOMIC DNA]</scope>
    <source>
        <strain evidence="3">R-8</strain>
    </source>
</reference>
<evidence type="ECO:0000313" key="3">
    <source>
        <dbReference type="Proteomes" id="UP000245391"/>
    </source>
</evidence>
<keyword evidence="3" id="KW-1185">Reference proteome</keyword>
<name>A0A317F718_9SPHI</name>
<organism evidence="2 3">
    <name type="scientific">Pedobacter paludis</name>
    <dbReference type="NCBI Taxonomy" id="2203212"/>
    <lineage>
        <taxon>Bacteria</taxon>
        <taxon>Pseudomonadati</taxon>
        <taxon>Bacteroidota</taxon>
        <taxon>Sphingobacteriia</taxon>
        <taxon>Sphingobacteriales</taxon>
        <taxon>Sphingobacteriaceae</taxon>
        <taxon>Pedobacter</taxon>
    </lineage>
</organism>
<proteinExistence type="predicted"/>
<dbReference type="OrthoDB" id="516854at2"/>
<dbReference type="EMBL" id="QGNY01000001">
    <property type="protein sequence ID" value="PWS33346.1"/>
    <property type="molecule type" value="Genomic_DNA"/>
</dbReference>
<accession>A0A317F718</accession>
<comment type="caution">
    <text evidence="2">The sequence shown here is derived from an EMBL/GenBank/DDBJ whole genome shotgun (WGS) entry which is preliminary data.</text>
</comment>